<reference evidence="2" key="1">
    <citation type="submission" date="2022-11" db="UniProtKB">
        <authorList>
            <consortium name="WormBaseParasite"/>
        </authorList>
    </citation>
    <scope>IDENTIFICATION</scope>
</reference>
<name>A0AC34R9T4_9BILA</name>
<evidence type="ECO:0000313" key="2">
    <source>
        <dbReference type="WBParaSite" id="JU765_v2.g4886.t1"/>
    </source>
</evidence>
<evidence type="ECO:0000313" key="1">
    <source>
        <dbReference type="Proteomes" id="UP000887576"/>
    </source>
</evidence>
<sequence>MVPSVMQSIFVKKTVPISESVGTNRIYRMSLDKVVTELDLGETYNGLITVNTTNMIVMLNTELSIGDKLVYVKLEEKRTIFELYEMVEQRIAERVNYFCVNALLDKQLTVYTDFDIILFALGIKKGEAHLILENTQGREREYSTAHHNSILRNYKNPLIYPKAVKNYKSQPSLMGIDLGTTHLCLAVSRNDRIDVIPIDESNNLWTPSVIHFTEQGPLVGKIAINGLQNEPDSVIYCPKMLPSEGVGQSFGYNLGSMVQYPYPNENPVFYVKIAGKIQEIPLNDVVTILIETIQKSASIYQFDKNHEKEAKQAVVTVPQWRSVYHTPQYELLWSKAIIAAGLKLGIEILDIIPEVYADFLYYLSKYHVEENKNILVIDCGGGRTTCQGYWIFKRNNERRIIHLADPVEKSWEALYMADVLGGVHFDSKIADKMNEILLQKFHINAAKTTKTRYNLFKKIQIIKEIITQENEGIIDLSDIDSRLADEKLVLKKEMFNDVFKEIAKRYSELLHYWKEKYDFDIIFLAGGSNRMPILQNIVRETFPHCKIIMDGEVEIITATGAAIHGLQILNKETVPLSDFKRNKLSNESNNCCSDLDYTPLIYVLEKKATSVLPAFEKLLTTRCEDSNHIIRLMKLPEEPEKSKKNMAHVAKVCIQLKKINAIACMLISPLPTWGVPSTLNY</sequence>
<dbReference type="WBParaSite" id="JU765_v2.g4886.t1">
    <property type="protein sequence ID" value="JU765_v2.g4886.t1"/>
    <property type="gene ID" value="JU765_v2.g4886"/>
</dbReference>
<organism evidence="1 2">
    <name type="scientific">Panagrolaimus sp. JU765</name>
    <dbReference type="NCBI Taxonomy" id="591449"/>
    <lineage>
        <taxon>Eukaryota</taxon>
        <taxon>Metazoa</taxon>
        <taxon>Ecdysozoa</taxon>
        <taxon>Nematoda</taxon>
        <taxon>Chromadorea</taxon>
        <taxon>Rhabditida</taxon>
        <taxon>Tylenchina</taxon>
        <taxon>Panagrolaimomorpha</taxon>
        <taxon>Panagrolaimoidea</taxon>
        <taxon>Panagrolaimidae</taxon>
        <taxon>Panagrolaimus</taxon>
    </lineage>
</organism>
<accession>A0AC34R9T4</accession>
<dbReference type="Proteomes" id="UP000887576">
    <property type="component" value="Unplaced"/>
</dbReference>
<protein>
    <submittedName>
        <fullName evidence="2">Uncharacterized protein</fullName>
    </submittedName>
</protein>
<proteinExistence type="predicted"/>